<dbReference type="RefSeq" id="WP_248705935.1">
    <property type="nucleotide sequence ID" value="NZ_CAKOET010000002.1"/>
</dbReference>
<dbReference type="Gene3D" id="2.40.50.1020">
    <property type="entry name" value="LytTr DNA-binding domain"/>
    <property type="match status" value="1"/>
</dbReference>
<evidence type="ECO:0000256" key="4">
    <source>
        <dbReference type="ARBA" id="ARBA00023163"/>
    </source>
</evidence>
<reference evidence="6" key="1">
    <citation type="submission" date="2022-03" db="EMBL/GenBank/DDBJ databases">
        <authorList>
            <person name="Hettiarachchi G."/>
        </authorList>
    </citation>
    <scope>NUCLEOTIDE SEQUENCE</scope>
    <source>
        <strain evidence="6">LMG 32447</strain>
    </source>
</reference>
<dbReference type="PANTHER" id="PTHR37299:SF2">
    <property type="entry name" value="HTH LYTTR-TYPE DOMAIN-CONTAINING PROTEIN"/>
    <property type="match status" value="1"/>
</dbReference>
<evidence type="ECO:0000259" key="5">
    <source>
        <dbReference type="PROSITE" id="PS50930"/>
    </source>
</evidence>
<dbReference type="PROSITE" id="PS50930">
    <property type="entry name" value="HTH_LYTTR"/>
    <property type="match status" value="1"/>
</dbReference>
<keyword evidence="2" id="KW-0805">Transcription regulation</keyword>
<gene>
    <name evidence="6" type="ORF">LMG032447_00502</name>
</gene>
<proteinExistence type="predicted"/>
<protein>
    <submittedName>
        <fullName evidence="6">HTH-type transcriptional regulator</fullName>
    </submittedName>
</protein>
<keyword evidence="4" id="KW-0804">Transcription</keyword>
<evidence type="ECO:0000256" key="3">
    <source>
        <dbReference type="ARBA" id="ARBA00023125"/>
    </source>
</evidence>
<sequence length="146" mass="17567">MEVHLEIDAGQKPMIIYRASEDGQATQELFEDLKDLVDRQKIRIEQDGSYHYLPVQKIKRIYTENKLVYCETATERYRLKERLYQLRAILPEHRFLQISNSEIINRFYLKQFDLSKTGMYQVIFTDGQVTYASRRYMQAIKRSFKL</sequence>
<name>A0ABN8HCV9_9LACO</name>
<evidence type="ECO:0000313" key="7">
    <source>
        <dbReference type="Proteomes" id="UP000838102"/>
    </source>
</evidence>
<keyword evidence="7" id="KW-1185">Reference proteome</keyword>
<dbReference type="SMART" id="SM00850">
    <property type="entry name" value="LytTR"/>
    <property type="match status" value="1"/>
</dbReference>
<keyword evidence="1" id="KW-0963">Cytoplasm</keyword>
<dbReference type="Pfam" id="PF04397">
    <property type="entry name" value="LytTR"/>
    <property type="match status" value="1"/>
</dbReference>
<evidence type="ECO:0000256" key="2">
    <source>
        <dbReference type="ARBA" id="ARBA00023015"/>
    </source>
</evidence>
<accession>A0ABN8HCV9</accession>
<evidence type="ECO:0000256" key="1">
    <source>
        <dbReference type="ARBA" id="ARBA00022490"/>
    </source>
</evidence>
<dbReference type="InterPro" id="IPR046947">
    <property type="entry name" value="LytR-like"/>
</dbReference>
<evidence type="ECO:0000313" key="6">
    <source>
        <dbReference type="EMBL" id="CAH1852134.1"/>
    </source>
</evidence>
<organism evidence="6 7">
    <name type="scientific">Convivina praedatoris</name>
    <dbReference type="NCBI Taxonomy" id="2880963"/>
    <lineage>
        <taxon>Bacteria</taxon>
        <taxon>Bacillati</taxon>
        <taxon>Bacillota</taxon>
        <taxon>Bacilli</taxon>
        <taxon>Lactobacillales</taxon>
        <taxon>Lactobacillaceae</taxon>
        <taxon>Convivina</taxon>
    </lineage>
</organism>
<dbReference type="EMBL" id="CAKOEU010000002">
    <property type="protein sequence ID" value="CAH1852134.1"/>
    <property type="molecule type" value="Genomic_DNA"/>
</dbReference>
<keyword evidence="3" id="KW-0238">DNA-binding</keyword>
<dbReference type="InterPro" id="IPR007492">
    <property type="entry name" value="LytTR_DNA-bd_dom"/>
</dbReference>
<dbReference type="Proteomes" id="UP000838102">
    <property type="component" value="Unassembled WGS sequence"/>
</dbReference>
<comment type="caution">
    <text evidence="6">The sequence shown here is derived from an EMBL/GenBank/DDBJ whole genome shotgun (WGS) entry which is preliminary data.</text>
</comment>
<feature type="domain" description="HTH LytTR-type" evidence="5">
    <location>
        <begin position="42"/>
        <end position="146"/>
    </location>
</feature>
<dbReference type="PANTHER" id="PTHR37299">
    <property type="entry name" value="TRANSCRIPTIONAL REGULATOR-RELATED"/>
    <property type="match status" value="1"/>
</dbReference>